<evidence type="ECO:0000313" key="1">
    <source>
        <dbReference type="EMBL" id="APA09598.1"/>
    </source>
</evidence>
<dbReference type="AlphaFoldDB" id="A0A1D9Q3T7"/>
<dbReference type="KEGG" id="ssl:SS1G_06250"/>
<name>A0A1D9Q3T7_SCLS1</name>
<accession>A0A1D9Q3T7</accession>
<protein>
    <submittedName>
        <fullName evidence="1">Uncharacterized protein</fullName>
    </submittedName>
</protein>
<dbReference type="RefSeq" id="XP_001593328.1">
    <property type="nucleotide sequence ID" value="XM_001593278.1"/>
</dbReference>
<gene>
    <name evidence="1" type="ORF">sscle_05g043680</name>
</gene>
<proteinExistence type="predicted"/>
<sequence>MSFSNLFEELNTVTTVVTLRCATAECNHSEVLTTNIRLDLQPQWHVFKHEVEKEFLCFDYVKYEPEFPSAPENKDYKFIEFKCSECATTDSEKRFYDFAREQLPMIFIGKCRGYLETEHKGMQYDRESAVNYLKCISGHLVLEIHKEVRKEWLESLEKGKGKGRRERERREWIRCWRKR</sequence>
<dbReference type="VEuPathDB" id="FungiDB:sscle_05g043680"/>
<dbReference type="Proteomes" id="UP000177798">
    <property type="component" value="Chromosome 5"/>
</dbReference>
<dbReference type="EMBL" id="CP017818">
    <property type="protein sequence ID" value="APA09598.1"/>
    <property type="molecule type" value="Genomic_DNA"/>
</dbReference>
<reference evidence="2" key="1">
    <citation type="journal article" date="2017" name="Genome Biol. Evol.">
        <title>The complete genome sequence of the phytopathogenic fungus Sclerotinia sclerotiorum reveals insights into the genome architecture of broad host range pathogens.</title>
        <authorList>
            <person name="Derbyshire M."/>
            <person name="Denton-Giles M."/>
            <person name="Hegedus D."/>
            <person name="Seifbarghy S."/>
            <person name="Rollins J."/>
            <person name="van Kan J."/>
            <person name="Seidl M.F."/>
            <person name="Faino L."/>
            <person name="Mbengue M."/>
            <person name="Navaud O."/>
            <person name="Raffaele S."/>
            <person name="Hammond-Kosack K."/>
            <person name="Heard S."/>
            <person name="Oliver R."/>
        </authorList>
    </citation>
    <scope>NUCLEOTIDE SEQUENCE [LARGE SCALE GENOMIC DNA]</scope>
    <source>
        <strain evidence="2">ATCC 18683 / 1980 / Ss-1</strain>
    </source>
</reference>
<dbReference type="OrthoDB" id="10451713at2759"/>
<evidence type="ECO:0000313" key="2">
    <source>
        <dbReference type="Proteomes" id="UP000177798"/>
    </source>
</evidence>
<organism evidence="1 2">
    <name type="scientific">Sclerotinia sclerotiorum (strain ATCC 18683 / 1980 / Ss-1)</name>
    <name type="common">White mold</name>
    <name type="synonym">Whetzelinia sclerotiorum</name>
    <dbReference type="NCBI Taxonomy" id="665079"/>
    <lineage>
        <taxon>Eukaryota</taxon>
        <taxon>Fungi</taxon>
        <taxon>Dikarya</taxon>
        <taxon>Ascomycota</taxon>
        <taxon>Pezizomycotina</taxon>
        <taxon>Leotiomycetes</taxon>
        <taxon>Helotiales</taxon>
        <taxon>Sclerotiniaceae</taxon>
        <taxon>Sclerotinia</taxon>
    </lineage>
</organism>